<keyword evidence="1" id="KW-0812">Transmembrane</keyword>
<organism evidence="2 3">
    <name type="scientific">Gellertiella hungarica</name>
    <dbReference type="NCBI Taxonomy" id="1572859"/>
    <lineage>
        <taxon>Bacteria</taxon>
        <taxon>Pseudomonadati</taxon>
        <taxon>Pseudomonadota</taxon>
        <taxon>Alphaproteobacteria</taxon>
        <taxon>Hyphomicrobiales</taxon>
        <taxon>Rhizobiaceae</taxon>
        <taxon>Gellertiella</taxon>
    </lineage>
</organism>
<keyword evidence="1" id="KW-0472">Membrane</keyword>
<evidence type="ECO:0000313" key="2">
    <source>
        <dbReference type="EMBL" id="MBB4063012.1"/>
    </source>
</evidence>
<sequence>MSEGSNRSNAIAAAVILLGAGLLFYAMPKIMLCIGEFSPILAGIFGAASVLAFFGIFWLRGRYQRRK</sequence>
<name>A0A7W6J1I2_9HYPH</name>
<comment type="caution">
    <text evidence="2">The sequence shown here is derived from an EMBL/GenBank/DDBJ whole genome shotgun (WGS) entry which is preliminary data.</text>
</comment>
<dbReference type="EMBL" id="JACIEZ010000001">
    <property type="protein sequence ID" value="MBB4063012.1"/>
    <property type="molecule type" value="Genomic_DNA"/>
</dbReference>
<accession>A0A7W6J1I2</accession>
<feature type="transmembrane region" description="Helical" evidence="1">
    <location>
        <begin position="9"/>
        <end position="28"/>
    </location>
</feature>
<feature type="transmembrane region" description="Helical" evidence="1">
    <location>
        <begin position="40"/>
        <end position="59"/>
    </location>
</feature>
<dbReference type="Proteomes" id="UP000528286">
    <property type="component" value="Unassembled WGS sequence"/>
</dbReference>
<evidence type="ECO:0000313" key="3">
    <source>
        <dbReference type="Proteomes" id="UP000528286"/>
    </source>
</evidence>
<dbReference type="AlphaFoldDB" id="A0A7W6J1I2"/>
<protein>
    <submittedName>
        <fullName evidence="2">Uncharacterized protein</fullName>
    </submittedName>
</protein>
<proteinExistence type="predicted"/>
<dbReference type="RefSeq" id="WP_183364216.1">
    <property type="nucleotide sequence ID" value="NZ_JACIEZ010000001.1"/>
</dbReference>
<keyword evidence="3" id="KW-1185">Reference proteome</keyword>
<evidence type="ECO:0000256" key="1">
    <source>
        <dbReference type="SAM" id="Phobius"/>
    </source>
</evidence>
<gene>
    <name evidence="2" type="ORF">GGR23_000173</name>
</gene>
<reference evidence="2 3" key="1">
    <citation type="submission" date="2020-08" db="EMBL/GenBank/DDBJ databases">
        <title>Genomic Encyclopedia of Type Strains, Phase IV (KMG-IV): sequencing the most valuable type-strain genomes for metagenomic binning, comparative biology and taxonomic classification.</title>
        <authorList>
            <person name="Goeker M."/>
        </authorList>
    </citation>
    <scope>NUCLEOTIDE SEQUENCE [LARGE SCALE GENOMIC DNA]</scope>
    <source>
        <strain evidence="2 3">DSM 29853</strain>
    </source>
</reference>
<keyword evidence="1" id="KW-1133">Transmembrane helix</keyword>